<evidence type="ECO:0000313" key="2">
    <source>
        <dbReference type="EMBL" id="KAK2178139.1"/>
    </source>
</evidence>
<feature type="compositionally biased region" description="Acidic residues" evidence="1">
    <location>
        <begin position="411"/>
        <end position="422"/>
    </location>
</feature>
<name>A0AAD9KVH8_RIDPI</name>
<feature type="compositionally biased region" description="Basic and acidic residues" evidence="1">
    <location>
        <begin position="331"/>
        <end position="345"/>
    </location>
</feature>
<evidence type="ECO:0000256" key="1">
    <source>
        <dbReference type="SAM" id="MobiDB-lite"/>
    </source>
</evidence>
<feature type="compositionally biased region" description="Polar residues" evidence="1">
    <location>
        <begin position="294"/>
        <end position="306"/>
    </location>
</feature>
<proteinExistence type="predicted"/>
<comment type="caution">
    <text evidence="2">The sequence shown here is derived from an EMBL/GenBank/DDBJ whole genome shotgun (WGS) entry which is preliminary data.</text>
</comment>
<dbReference type="AlphaFoldDB" id="A0AAD9KVH8"/>
<gene>
    <name evidence="2" type="ORF">NP493_560g01058</name>
</gene>
<keyword evidence="3" id="KW-1185">Reference proteome</keyword>
<dbReference type="EMBL" id="JAODUO010000559">
    <property type="protein sequence ID" value="KAK2178139.1"/>
    <property type="molecule type" value="Genomic_DNA"/>
</dbReference>
<sequence>MDVATLSTVLDSALKSMQAEGCSLRNFRLERGARCTTILIEFVHIANQTWFEVSDGGDTERSLKVCHCGKSLSSSRETVSDKVAVDGSDNMSLTSYDSQAVQVVPPVMTCDTEQKAPVQVVPPVVTCDTEQKAPVQVVPPVVTCDTEQKAPSNGRNSVDKGCNTDSDPDSLSIVSETKSANETSPARVITPNVNLHTMNTKPSQMTSEDIPQPLGNGKPVKELTPTVEVVQSPGYVKPAKEMTPTATEAQSPCNGKPAKEKTPSIGEAPITYIDQQDSDAEKNLREGYTKSKGRSMSTTSDSSMLNQEEMKRQQDRRKSKPRSLSITIDELQNRESMQLKDDGKAKQHSPLLKPNKNVVEPASPKNNSHKPLKQTTSNSKKTKENRPPAGKPPMPGPKPVAPPVEPPATEADNDESDEDEDVLISQVVKKWSAIRGKKGLF</sequence>
<evidence type="ECO:0000313" key="3">
    <source>
        <dbReference type="Proteomes" id="UP001209878"/>
    </source>
</evidence>
<feature type="compositionally biased region" description="Pro residues" evidence="1">
    <location>
        <begin position="389"/>
        <end position="406"/>
    </location>
</feature>
<dbReference type="Proteomes" id="UP001209878">
    <property type="component" value="Unassembled WGS sequence"/>
</dbReference>
<feature type="compositionally biased region" description="Basic and acidic residues" evidence="1">
    <location>
        <begin position="279"/>
        <end position="289"/>
    </location>
</feature>
<accession>A0AAD9KVH8</accession>
<reference evidence="2" key="1">
    <citation type="journal article" date="2023" name="Mol. Biol. Evol.">
        <title>Third-Generation Sequencing Reveals the Adaptive Role of the Epigenome in Three Deep-Sea Polychaetes.</title>
        <authorList>
            <person name="Perez M."/>
            <person name="Aroh O."/>
            <person name="Sun Y."/>
            <person name="Lan Y."/>
            <person name="Juniper S.K."/>
            <person name="Young C.R."/>
            <person name="Angers B."/>
            <person name="Qian P.Y."/>
        </authorList>
    </citation>
    <scope>NUCLEOTIDE SEQUENCE</scope>
    <source>
        <strain evidence="2">R07B-5</strain>
    </source>
</reference>
<organism evidence="2 3">
    <name type="scientific">Ridgeia piscesae</name>
    <name type="common">Tubeworm</name>
    <dbReference type="NCBI Taxonomy" id="27915"/>
    <lineage>
        <taxon>Eukaryota</taxon>
        <taxon>Metazoa</taxon>
        <taxon>Spiralia</taxon>
        <taxon>Lophotrochozoa</taxon>
        <taxon>Annelida</taxon>
        <taxon>Polychaeta</taxon>
        <taxon>Sedentaria</taxon>
        <taxon>Canalipalpata</taxon>
        <taxon>Sabellida</taxon>
        <taxon>Siboglinidae</taxon>
        <taxon>Ridgeia</taxon>
    </lineage>
</organism>
<protein>
    <submittedName>
        <fullName evidence="2">Uncharacterized protein</fullName>
    </submittedName>
</protein>
<feature type="region of interest" description="Disordered" evidence="1">
    <location>
        <begin position="146"/>
        <end position="169"/>
    </location>
</feature>
<feature type="compositionally biased region" description="Polar residues" evidence="1">
    <location>
        <begin position="244"/>
        <end position="253"/>
    </location>
</feature>
<feature type="region of interest" description="Disordered" evidence="1">
    <location>
        <begin position="236"/>
        <end position="423"/>
    </location>
</feature>